<dbReference type="Proteomes" id="UP000630923">
    <property type="component" value="Unassembled WGS sequence"/>
</dbReference>
<dbReference type="InterPro" id="IPR029058">
    <property type="entry name" value="AB_hydrolase_fold"/>
</dbReference>
<dbReference type="InterPro" id="IPR000073">
    <property type="entry name" value="AB_hydrolase_1"/>
</dbReference>
<dbReference type="PANTHER" id="PTHR43329">
    <property type="entry name" value="EPOXIDE HYDROLASE"/>
    <property type="match status" value="1"/>
</dbReference>
<evidence type="ECO:0000313" key="4">
    <source>
        <dbReference type="Proteomes" id="UP000630923"/>
    </source>
</evidence>
<name>A0A919AU72_9PROT</name>
<accession>A0A919AU72</accession>
<dbReference type="Pfam" id="PF00561">
    <property type="entry name" value="Abhydrolase_1"/>
    <property type="match status" value="1"/>
</dbReference>
<dbReference type="RefSeq" id="WP_191252188.1">
    <property type="nucleotide sequence ID" value="NZ_BNCI01000002.1"/>
</dbReference>
<feature type="domain" description="AB hydrolase-1" evidence="2">
    <location>
        <begin position="32"/>
        <end position="312"/>
    </location>
</feature>
<sequence length="331" mass="37635">MTQWPTPQMVETKDFTLAVYEFGPKPGETDKPTLVFMHGFPELAYSWRYQAHYFAAEGYPVLVPDMPGYGKSSKPDNVSDYTMTKLTGAMADMIKAYGIDKAVFVGHDWGALVLWQMPFYVPEILLGCAGLNVPLLPHYPMDPVQMMRAGLGDDMYIVRFQKDDGSCEKILEKDPLHTMRFFLRKPGKNTKRVKNESQRKNSLNLLDMIEAGEQSWGGELLLGEEDVQVYVDAFKAGGYRAPIHWYRNMTANWQDQKRFVNEEGQLPTVEIPTLMITADMDRACPAHLADGMDALCTDYRRHDLSGCGHWSMQEQPDEVNKAIQSWLNDSV</sequence>
<reference evidence="3" key="2">
    <citation type="submission" date="2020-09" db="EMBL/GenBank/DDBJ databases">
        <authorList>
            <person name="Sun Q."/>
            <person name="Kim S."/>
        </authorList>
    </citation>
    <scope>NUCLEOTIDE SEQUENCE</scope>
    <source>
        <strain evidence="3">KCTC 42590</strain>
    </source>
</reference>
<proteinExistence type="predicted"/>
<organism evidence="3 4">
    <name type="scientific">Kordiimonas sediminis</name>
    <dbReference type="NCBI Taxonomy" id="1735581"/>
    <lineage>
        <taxon>Bacteria</taxon>
        <taxon>Pseudomonadati</taxon>
        <taxon>Pseudomonadota</taxon>
        <taxon>Alphaproteobacteria</taxon>
        <taxon>Kordiimonadales</taxon>
        <taxon>Kordiimonadaceae</taxon>
        <taxon>Kordiimonas</taxon>
    </lineage>
</organism>
<evidence type="ECO:0000256" key="1">
    <source>
        <dbReference type="ARBA" id="ARBA00022801"/>
    </source>
</evidence>
<protein>
    <submittedName>
        <fullName evidence="3">Epoxide hydrolase</fullName>
    </submittedName>
</protein>
<dbReference type="PRINTS" id="PR00412">
    <property type="entry name" value="EPOXHYDRLASE"/>
</dbReference>
<gene>
    <name evidence="3" type="ORF">GCM10017044_18240</name>
</gene>
<dbReference type="EMBL" id="BNCI01000002">
    <property type="protein sequence ID" value="GHF24011.1"/>
    <property type="molecule type" value="Genomic_DNA"/>
</dbReference>
<evidence type="ECO:0000259" key="2">
    <source>
        <dbReference type="Pfam" id="PF00561"/>
    </source>
</evidence>
<keyword evidence="4" id="KW-1185">Reference proteome</keyword>
<evidence type="ECO:0000313" key="3">
    <source>
        <dbReference type="EMBL" id="GHF24011.1"/>
    </source>
</evidence>
<comment type="caution">
    <text evidence="3">The sequence shown here is derived from an EMBL/GenBank/DDBJ whole genome shotgun (WGS) entry which is preliminary data.</text>
</comment>
<reference evidence="3" key="1">
    <citation type="journal article" date="2014" name="Int. J. Syst. Evol. Microbiol.">
        <title>Complete genome sequence of Corynebacterium casei LMG S-19264T (=DSM 44701T), isolated from a smear-ripened cheese.</title>
        <authorList>
            <consortium name="US DOE Joint Genome Institute (JGI-PGF)"/>
            <person name="Walter F."/>
            <person name="Albersmeier A."/>
            <person name="Kalinowski J."/>
            <person name="Ruckert C."/>
        </authorList>
    </citation>
    <scope>NUCLEOTIDE SEQUENCE</scope>
    <source>
        <strain evidence="3">KCTC 42590</strain>
    </source>
</reference>
<keyword evidence="1 3" id="KW-0378">Hydrolase</keyword>
<dbReference type="AlphaFoldDB" id="A0A919AU72"/>
<dbReference type="InterPro" id="IPR000639">
    <property type="entry name" value="Epox_hydrolase-like"/>
</dbReference>
<dbReference type="SUPFAM" id="SSF53474">
    <property type="entry name" value="alpha/beta-Hydrolases"/>
    <property type="match status" value="1"/>
</dbReference>
<dbReference type="GO" id="GO:0016787">
    <property type="term" value="F:hydrolase activity"/>
    <property type="evidence" value="ECO:0007669"/>
    <property type="project" value="UniProtKB-KW"/>
</dbReference>
<dbReference type="Gene3D" id="3.40.50.1820">
    <property type="entry name" value="alpha/beta hydrolase"/>
    <property type="match status" value="1"/>
</dbReference>